<dbReference type="PANTHER" id="PTHR12128">
    <property type="entry name" value="DIHYDRODIPICOLINATE SYNTHASE"/>
    <property type="match status" value="1"/>
</dbReference>
<evidence type="ECO:0000256" key="3">
    <source>
        <dbReference type="ARBA" id="ARBA00007592"/>
    </source>
</evidence>
<dbReference type="InterPro" id="IPR020624">
    <property type="entry name" value="Schiff_base-form_aldolases_CS"/>
</dbReference>
<feature type="site" description="Part of a proton relay during catalysis" evidence="12">
    <location>
        <position position="107"/>
    </location>
</feature>
<evidence type="ECO:0000256" key="2">
    <source>
        <dbReference type="ARBA" id="ARBA00005120"/>
    </source>
</evidence>
<dbReference type="InterPro" id="IPR002220">
    <property type="entry name" value="DapA-like"/>
</dbReference>
<feature type="active site" description="Proton donor/acceptor" evidence="12 14">
    <location>
        <position position="133"/>
    </location>
</feature>
<dbReference type="SUPFAM" id="SSF51569">
    <property type="entry name" value="Aldolase"/>
    <property type="match status" value="1"/>
</dbReference>
<dbReference type="PIRSF" id="PIRSF001365">
    <property type="entry name" value="DHDPS"/>
    <property type="match status" value="1"/>
</dbReference>
<dbReference type="SMART" id="SM01130">
    <property type="entry name" value="DHDPS"/>
    <property type="match status" value="1"/>
</dbReference>
<feature type="binding site" evidence="12 15">
    <location>
        <position position="45"/>
    </location>
    <ligand>
        <name>pyruvate</name>
        <dbReference type="ChEBI" id="CHEBI:15361"/>
    </ligand>
</feature>
<dbReference type="Pfam" id="PF00701">
    <property type="entry name" value="DHDPS"/>
    <property type="match status" value="1"/>
</dbReference>
<keyword evidence="17" id="KW-1185">Reference proteome</keyword>
<proteinExistence type="inferred from homology"/>
<dbReference type="GO" id="GO:0019877">
    <property type="term" value="P:diaminopimelate biosynthetic process"/>
    <property type="evidence" value="ECO:0007669"/>
    <property type="project" value="UniProtKB-UniRule"/>
</dbReference>
<dbReference type="InterPro" id="IPR005263">
    <property type="entry name" value="DapA"/>
</dbReference>
<dbReference type="EC" id="4.3.3.7" evidence="4 12"/>
<dbReference type="EMBL" id="CP036150">
    <property type="protein sequence ID" value="QEN07939.1"/>
    <property type="molecule type" value="Genomic_DNA"/>
</dbReference>
<dbReference type="GO" id="GO:0008840">
    <property type="term" value="F:4-hydroxy-tetrahydrodipicolinate synthase activity"/>
    <property type="evidence" value="ECO:0007669"/>
    <property type="project" value="UniProtKB-UniRule"/>
</dbReference>
<evidence type="ECO:0000256" key="12">
    <source>
        <dbReference type="HAMAP-Rule" id="MF_00418"/>
    </source>
</evidence>
<evidence type="ECO:0000256" key="6">
    <source>
        <dbReference type="ARBA" id="ARBA00022605"/>
    </source>
</evidence>
<dbReference type="RefSeq" id="WP_149486019.1">
    <property type="nucleotide sequence ID" value="NZ_CP036150.1"/>
</dbReference>
<dbReference type="OrthoDB" id="9782828at2"/>
<evidence type="ECO:0000256" key="7">
    <source>
        <dbReference type="ARBA" id="ARBA00022915"/>
    </source>
</evidence>
<keyword evidence="6 12" id="KW-0028">Amino-acid biosynthesis</keyword>
<comment type="subcellular location">
    <subcellularLocation>
        <location evidence="12">Cytoplasm</location>
    </subcellularLocation>
</comment>
<dbReference type="KEGG" id="ock:EXM22_08065"/>
<feature type="binding site" evidence="12 15">
    <location>
        <position position="203"/>
    </location>
    <ligand>
        <name>pyruvate</name>
        <dbReference type="ChEBI" id="CHEBI:15361"/>
    </ligand>
</feature>
<evidence type="ECO:0000313" key="17">
    <source>
        <dbReference type="Proteomes" id="UP000324209"/>
    </source>
</evidence>
<dbReference type="InterPro" id="IPR013785">
    <property type="entry name" value="Aldolase_TIM"/>
</dbReference>
<comment type="function">
    <text evidence="1 12">Catalyzes the condensation of (S)-aspartate-beta-semialdehyde [(S)-ASA] and pyruvate to 4-hydroxy-tetrahydrodipicolinate (HTPA).</text>
</comment>
<feature type="site" description="Part of a proton relay during catalysis" evidence="12">
    <location>
        <position position="44"/>
    </location>
</feature>
<keyword evidence="8 12" id="KW-0457">Lysine biosynthesis</keyword>
<evidence type="ECO:0000256" key="1">
    <source>
        <dbReference type="ARBA" id="ARBA00003294"/>
    </source>
</evidence>
<dbReference type="PANTHER" id="PTHR12128:SF66">
    <property type="entry name" value="4-HYDROXY-2-OXOGLUTARATE ALDOLASE, MITOCHONDRIAL"/>
    <property type="match status" value="1"/>
</dbReference>
<dbReference type="PROSITE" id="PS00665">
    <property type="entry name" value="DHDPS_1"/>
    <property type="match status" value="1"/>
</dbReference>
<keyword evidence="7 12" id="KW-0220">Diaminopimelate biosynthesis</keyword>
<dbReference type="PRINTS" id="PR00146">
    <property type="entry name" value="DHPICSNTHASE"/>
</dbReference>
<dbReference type="Gene3D" id="3.20.20.70">
    <property type="entry name" value="Aldolase class I"/>
    <property type="match status" value="1"/>
</dbReference>
<gene>
    <name evidence="12" type="primary">dapA</name>
    <name evidence="16" type="ORF">EXM22_08065</name>
</gene>
<feature type="active site" description="Schiff-base intermediate with substrate" evidence="12 14">
    <location>
        <position position="161"/>
    </location>
</feature>
<comment type="catalytic activity">
    <reaction evidence="11 12">
        <text>L-aspartate 4-semialdehyde + pyruvate = (2S,4S)-4-hydroxy-2,3,4,5-tetrahydrodipicolinate + H2O + H(+)</text>
        <dbReference type="Rhea" id="RHEA:34171"/>
        <dbReference type="ChEBI" id="CHEBI:15361"/>
        <dbReference type="ChEBI" id="CHEBI:15377"/>
        <dbReference type="ChEBI" id="CHEBI:15378"/>
        <dbReference type="ChEBI" id="CHEBI:67139"/>
        <dbReference type="ChEBI" id="CHEBI:537519"/>
        <dbReference type="EC" id="4.3.3.7"/>
    </reaction>
</comment>
<evidence type="ECO:0000256" key="5">
    <source>
        <dbReference type="ARBA" id="ARBA00022490"/>
    </source>
</evidence>
<comment type="caution">
    <text evidence="12">Was originally thought to be a dihydrodipicolinate synthase (DHDPS), catalyzing the condensation of (S)-aspartate-beta-semialdehyde [(S)-ASA] and pyruvate to dihydrodipicolinate (DHDP). However, it was shown in E.coli that the product of the enzymatic reaction is not dihydrodipicolinate but in fact (4S)-4-hydroxy-2,3,4,5-tetrahydro-(2S)-dipicolinic acid (HTPA), and that the consecutive dehydration reaction leading to DHDP is not spontaneous but catalyzed by DapB.</text>
</comment>
<evidence type="ECO:0000256" key="9">
    <source>
        <dbReference type="ARBA" id="ARBA00023239"/>
    </source>
</evidence>
<evidence type="ECO:0000256" key="4">
    <source>
        <dbReference type="ARBA" id="ARBA00012086"/>
    </source>
</evidence>
<evidence type="ECO:0000313" key="16">
    <source>
        <dbReference type="EMBL" id="QEN07939.1"/>
    </source>
</evidence>
<dbReference type="UniPathway" id="UPA00034">
    <property type="reaction ID" value="UER00017"/>
</dbReference>
<comment type="pathway">
    <text evidence="2 12">Amino-acid biosynthesis; L-lysine biosynthesis via DAP pathway; (S)-tetrahydrodipicolinate from L-aspartate: step 3/4.</text>
</comment>
<keyword evidence="10 12" id="KW-0704">Schiff base</keyword>
<organism evidence="16 17">
    <name type="scientific">Oceanispirochaeta crateris</name>
    <dbReference type="NCBI Taxonomy" id="2518645"/>
    <lineage>
        <taxon>Bacteria</taxon>
        <taxon>Pseudomonadati</taxon>
        <taxon>Spirochaetota</taxon>
        <taxon>Spirochaetia</taxon>
        <taxon>Spirochaetales</taxon>
        <taxon>Spirochaetaceae</taxon>
        <taxon>Oceanispirochaeta</taxon>
    </lineage>
</organism>
<evidence type="ECO:0000256" key="8">
    <source>
        <dbReference type="ARBA" id="ARBA00023154"/>
    </source>
</evidence>
<keyword evidence="5 12" id="KW-0963">Cytoplasm</keyword>
<protein>
    <recommendedName>
        <fullName evidence="4 12">4-hydroxy-tetrahydrodipicolinate synthase</fullName>
        <shortName evidence="12">HTPA synthase</shortName>
        <ecNumber evidence="4 12">4.3.3.7</ecNumber>
    </recommendedName>
</protein>
<sequence>MFAGVYTALVTPFNDKKEIDKECLKKIVKFQLDKGISGLVPVGTTGESPTVTHQENMDVIEMVVKEVNGRVPVIAGTGSNSTDEAIRMTKIAKDIGANASLQVSPYYNKPTQEGLYQHFMTIADAVDLPVMVYNIQGRTGVNINTDTLMRLAKHENIVAVKEASGDLGQMMEVLRRKPADFDVLSGDDNLALPLVLLGGAGVVSVVSNIIPKRMEELVLAARQGELDKARKLHYDLLPLFKSMFVETNPIPVKTAMAAMGLIKDVYRLPLCQASEENRKFIQNVLKDYGLI</sequence>
<dbReference type="GO" id="GO:0005829">
    <property type="term" value="C:cytosol"/>
    <property type="evidence" value="ECO:0007669"/>
    <property type="project" value="TreeGrafter"/>
</dbReference>
<dbReference type="AlphaFoldDB" id="A0A5C1QL47"/>
<comment type="similarity">
    <text evidence="3 12 13">Belongs to the DapA family.</text>
</comment>
<dbReference type="GO" id="GO:0009089">
    <property type="term" value="P:lysine biosynthetic process via diaminopimelate"/>
    <property type="evidence" value="ECO:0007669"/>
    <property type="project" value="UniProtKB-UniRule"/>
</dbReference>
<evidence type="ECO:0000256" key="11">
    <source>
        <dbReference type="ARBA" id="ARBA00047836"/>
    </source>
</evidence>
<name>A0A5C1QL47_9SPIO</name>
<accession>A0A5C1QL47</accession>
<keyword evidence="9 12" id="KW-0456">Lyase</keyword>
<reference evidence="16 17" key="1">
    <citation type="submission" date="2019-02" db="EMBL/GenBank/DDBJ databases">
        <title>Complete Genome Sequence and Methylome Analysis of free living Spirochaetas.</title>
        <authorList>
            <person name="Fomenkov A."/>
            <person name="Dubinina G."/>
            <person name="Leshcheva N."/>
            <person name="Mikheeva N."/>
            <person name="Grabovich M."/>
            <person name="Vincze T."/>
            <person name="Roberts R.J."/>
        </authorList>
    </citation>
    <scope>NUCLEOTIDE SEQUENCE [LARGE SCALE GENOMIC DNA]</scope>
    <source>
        <strain evidence="16 17">K2</strain>
    </source>
</reference>
<dbReference type="CDD" id="cd00950">
    <property type="entry name" value="DHDPS"/>
    <property type="match status" value="1"/>
</dbReference>
<evidence type="ECO:0000256" key="10">
    <source>
        <dbReference type="ARBA" id="ARBA00023270"/>
    </source>
</evidence>
<evidence type="ECO:0000256" key="14">
    <source>
        <dbReference type="PIRSR" id="PIRSR001365-1"/>
    </source>
</evidence>
<dbReference type="NCBIfam" id="TIGR00674">
    <property type="entry name" value="dapA"/>
    <property type="match status" value="1"/>
</dbReference>
<comment type="subunit">
    <text evidence="12">Homotetramer; dimer of dimers.</text>
</comment>
<evidence type="ECO:0000256" key="13">
    <source>
        <dbReference type="PIRNR" id="PIRNR001365"/>
    </source>
</evidence>
<dbReference type="HAMAP" id="MF_00418">
    <property type="entry name" value="DapA"/>
    <property type="match status" value="1"/>
</dbReference>
<evidence type="ECO:0000256" key="15">
    <source>
        <dbReference type="PIRSR" id="PIRSR001365-2"/>
    </source>
</evidence>
<dbReference type="Proteomes" id="UP000324209">
    <property type="component" value="Chromosome"/>
</dbReference>